<keyword evidence="2" id="KW-1185">Reference proteome</keyword>
<comment type="caution">
    <text evidence="1">The sequence shown here is derived from an EMBL/GenBank/DDBJ whole genome shotgun (WGS) entry which is preliminary data.</text>
</comment>
<protein>
    <submittedName>
        <fullName evidence="1">Uncharacterized protein</fullName>
    </submittedName>
</protein>
<gene>
    <name evidence="1" type="ORF">CSX00_02430</name>
</gene>
<dbReference type="EMBL" id="PDYH01000008">
    <property type="protein sequence ID" value="PHU41190.1"/>
    <property type="molecule type" value="Genomic_DNA"/>
</dbReference>
<organism evidence="1 2">
    <name type="scientific">Pseudobutyrivibrio ruminis</name>
    <dbReference type="NCBI Taxonomy" id="46206"/>
    <lineage>
        <taxon>Bacteria</taxon>
        <taxon>Bacillati</taxon>
        <taxon>Bacillota</taxon>
        <taxon>Clostridia</taxon>
        <taxon>Lachnospirales</taxon>
        <taxon>Lachnospiraceae</taxon>
        <taxon>Pseudobutyrivibrio</taxon>
    </lineage>
</organism>
<dbReference type="RefSeq" id="WP_099412725.1">
    <property type="nucleotide sequence ID" value="NZ_PDYH01000008.1"/>
</dbReference>
<proteinExistence type="predicted"/>
<sequence length="358" mass="41833">MKKHLLFVPIAILMGIILLGCAEQKKDDVDIEKYLRDNGFKNCVAEKEAIKVEEQGITYWNIYDEENDIHFWVIKRLIHNLYSPDKEVYDNYDLRLTEKHIDELPEHDGIEFQNTEDPYIYSSCPVFLLKFSDMDDLNNKYDKLLDCAEYLAGLKEDIEIQVNSDYDSPRMQLYKEKKVESNCERGNIDYLGAKTYSKLKGGGMLNEIREKCIDFAYEYRFPEIENEMTQEEIDTFWAESVADCVAVYRSGDPDDDNNTDFYVYEDIYYDHCINIGNLYYLLIAEGFDVEGEVDNYTVHSADGRVCQFSYDYADLDKACNSYYVIDGEQIAFDASFFALRKSTVKELFDLSIEGYSEE</sequence>
<evidence type="ECO:0000313" key="2">
    <source>
        <dbReference type="Proteomes" id="UP000224317"/>
    </source>
</evidence>
<evidence type="ECO:0000313" key="1">
    <source>
        <dbReference type="EMBL" id="PHU41190.1"/>
    </source>
</evidence>
<name>A0A2G3ED98_9FIRM</name>
<dbReference type="PROSITE" id="PS51257">
    <property type="entry name" value="PROKAR_LIPOPROTEIN"/>
    <property type="match status" value="1"/>
</dbReference>
<dbReference type="Proteomes" id="UP000224317">
    <property type="component" value="Unassembled WGS sequence"/>
</dbReference>
<dbReference type="AlphaFoldDB" id="A0A2G3ED98"/>
<accession>A0A2G3ED98</accession>
<reference evidence="1" key="1">
    <citation type="submission" date="2017-10" db="EMBL/GenBank/DDBJ databases">
        <title>Resolving the taxonomy of Roseburia spp., Eubacterium rectale and Agathobacter spp. through phylogenomic analysis.</title>
        <authorList>
            <person name="Sheridan P.O."/>
            <person name="Walker A.W."/>
            <person name="Duncan S.H."/>
            <person name="Scott K.P."/>
            <person name="Toole P.W.O."/>
            <person name="Luis P."/>
            <person name="Flint H.J."/>
        </authorList>
    </citation>
    <scope>NUCLEOTIDE SEQUENCE [LARGE SCALE GENOMIC DNA]</scope>
    <source>
        <strain evidence="1">JK10</strain>
    </source>
</reference>